<dbReference type="Proteomes" id="UP001154078">
    <property type="component" value="Chromosome 2"/>
</dbReference>
<dbReference type="EMBL" id="OV121133">
    <property type="protein sequence ID" value="CAH0551127.1"/>
    <property type="molecule type" value="Genomic_DNA"/>
</dbReference>
<organism evidence="1 2">
    <name type="scientific">Brassicogethes aeneus</name>
    <name type="common">Rape pollen beetle</name>
    <name type="synonym">Meligethes aeneus</name>
    <dbReference type="NCBI Taxonomy" id="1431903"/>
    <lineage>
        <taxon>Eukaryota</taxon>
        <taxon>Metazoa</taxon>
        <taxon>Ecdysozoa</taxon>
        <taxon>Arthropoda</taxon>
        <taxon>Hexapoda</taxon>
        <taxon>Insecta</taxon>
        <taxon>Pterygota</taxon>
        <taxon>Neoptera</taxon>
        <taxon>Endopterygota</taxon>
        <taxon>Coleoptera</taxon>
        <taxon>Polyphaga</taxon>
        <taxon>Cucujiformia</taxon>
        <taxon>Nitidulidae</taxon>
        <taxon>Meligethinae</taxon>
        <taxon>Brassicogethes</taxon>
    </lineage>
</organism>
<accession>A0A9P0AYF7</accession>
<evidence type="ECO:0000313" key="1">
    <source>
        <dbReference type="EMBL" id="CAH0551127.1"/>
    </source>
</evidence>
<dbReference type="OrthoDB" id="6769633at2759"/>
<keyword evidence="2" id="KW-1185">Reference proteome</keyword>
<protein>
    <submittedName>
        <fullName evidence="1">Uncharacterized protein</fullName>
    </submittedName>
</protein>
<gene>
    <name evidence="1" type="ORF">MELIAE_LOCUS3806</name>
</gene>
<reference evidence="1" key="1">
    <citation type="submission" date="2021-12" db="EMBL/GenBank/DDBJ databases">
        <authorList>
            <person name="King R."/>
        </authorList>
    </citation>
    <scope>NUCLEOTIDE SEQUENCE</scope>
</reference>
<evidence type="ECO:0000313" key="2">
    <source>
        <dbReference type="Proteomes" id="UP001154078"/>
    </source>
</evidence>
<dbReference type="AlphaFoldDB" id="A0A9P0AYF7"/>
<name>A0A9P0AYF7_BRAAE</name>
<sequence length="199" mass="22946">MPTEQALALIRDAQLSKHQYEAFRNAVKDFEYDILPPYYKVFIAKKECYPDKMVITERSARVDLQCLVDHTAKRILEDIDIDVEDNTELLLVSKWGCDGAFGQSEYNQKYVRGDNQETSDSSIYMVSMVPLLFRTGFDSTIWNNDLPSSTRWCRPIYFEFVKESAEKVFDVSNKITNKISQLKKTEVTISGKIALLNTT</sequence>
<proteinExistence type="predicted"/>